<evidence type="ECO:0000313" key="5">
    <source>
        <dbReference type="Proteomes" id="UP000281708"/>
    </source>
</evidence>
<dbReference type="PANTHER" id="PTHR33371">
    <property type="entry name" value="INTERMEMBRANE PHOSPHOLIPID TRANSPORT SYSTEM BINDING PROTEIN MLAD-RELATED"/>
    <property type="match status" value="1"/>
</dbReference>
<dbReference type="InterPro" id="IPR024516">
    <property type="entry name" value="Mce_C"/>
</dbReference>
<gene>
    <name evidence="4" type="ORF">D9V37_01110</name>
</gene>
<dbReference type="Pfam" id="PF11887">
    <property type="entry name" value="Mce4_CUP1"/>
    <property type="match status" value="1"/>
</dbReference>
<dbReference type="InterPro" id="IPR052336">
    <property type="entry name" value="MlaD_Phospholipid_Transporter"/>
</dbReference>
<dbReference type="NCBIfam" id="TIGR00996">
    <property type="entry name" value="Mtu_fam_mce"/>
    <property type="match status" value="1"/>
</dbReference>
<evidence type="ECO:0000256" key="1">
    <source>
        <dbReference type="SAM" id="MobiDB-lite"/>
    </source>
</evidence>
<evidence type="ECO:0000313" key="4">
    <source>
        <dbReference type="EMBL" id="RLV50599.1"/>
    </source>
</evidence>
<feature type="domain" description="Mammalian cell entry C-terminal" evidence="3">
    <location>
        <begin position="176"/>
        <end position="360"/>
    </location>
</feature>
<dbReference type="InterPro" id="IPR003399">
    <property type="entry name" value="Mce/MlaD"/>
</dbReference>
<protein>
    <submittedName>
        <fullName evidence="4">MCE family protein</fullName>
    </submittedName>
</protein>
<name>A0A3L8P7H4_9ACTN</name>
<dbReference type="EMBL" id="RDBE01000001">
    <property type="protein sequence ID" value="RLV50599.1"/>
    <property type="molecule type" value="Genomic_DNA"/>
</dbReference>
<proteinExistence type="predicted"/>
<feature type="domain" description="Mce/MlaD" evidence="2">
    <location>
        <begin position="95"/>
        <end position="168"/>
    </location>
</feature>
<dbReference type="Proteomes" id="UP000281708">
    <property type="component" value="Unassembled WGS sequence"/>
</dbReference>
<organism evidence="4 5">
    <name type="scientific">Nocardioides mangrovicus</name>
    <dbReference type="NCBI Taxonomy" id="2478913"/>
    <lineage>
        <taxon>Bacteria</taxon>
        <taxon>Bacillati</taxon>
        <taxon>Actinomycetota</taxon>
        <taxon>Actinomycetes</taxon>
        <taxon>Propionibacteriales</taxon>
        <taxon>Nocardioidaceae</taxon>
        <taxon>Nocardioides</taxon>
    </lineage>
</organism>
<dbReference type="PANTHER" id="PTHR33371:SF15">
    <property type="entry name" value="LIPOPROTEIN LPRN"/>
    <property type="match status" value="1"/>
</dbReference>
<dbReference type="Pfam" id="PF02470">
    <property type="entry name" value="MlaD"/>
    <property type="match status" value="1"/>
</dbReference>
<keyword evidence="5" id="KW-1185">Reference proteome</keyword>
<evidence type="ECO:0000259" key="3">
    <source>
        <dbReference type="Pfam" id="PF11887"/>
    </source>
</evidence>
<accession>A0A3L8P7H4</accession>
<dbReference type="GO" id="GO:0005576">
    <property type="term" value="C:extracellular region"/>
    <property type="evidence" value="ECO:0007669"/>
    <property type="project" value="TreeGrafter"/>
</dbReference>
<feature type="region of interest" description="Disordered" evidence="1">
    <location>
        <begin position="1"/>
        <end position="28"/>
    </location>
</feature>
<evidence type="ECO:0000259" key="2">
    <source>
        <dbReference type="Pfam" id="PF02470"/>
    </source>
</evidence>
<dbReference type="AlphaFoldDB" id="A0A3L8P7H4"/>
<reference evidence="4 5" key="1">
    <citation type="submission" date="2018-10" db="EMBL/GenBank/DDBJ databases">
        <title>Marmoricola sp. 4Q3S-7 whole genome shotgun sequence.</title>
        <authorList>
            <person name="Li F."/>
        </authorList>
    </citation>
    <scope>NUCLEOTIDE SEQUENCE [LARGE SCALE GENOMIC DNA]</scope>
    <source>
        <strain evidence="4 5">4Q3S-7</strain>
    </source>
</reference>
<sequence>MRLPRPRGSGAEHEPVHPVPQRHRPEAGWCTHPVLDAGQPLPVRRPDAGRLGGGEAPVRRSIAAVALLVSGLLVSGCGSLYDAQLPGGAKVGKNPITVHVMFRDVLDLVPQSTVKVDDVTVGKVTGIKLKGYVADVTLQLPRNVDLPDNATAQIRQTSLLGEKFVSLAKPGTGASGKLSNGDVIPLSRTGRNPEVEEVLGALSLILNGGGVAQLKTIAAELNNAAGGRESDIRSVLDQLHEFVGQVNDNKEQVVAAIEALNRLSGSLRKQDGAIKSALDDLPAAVRSLNGQRADLVKTLQALSRLSAVGTKVIEASKTSTVNTLRDLGPVLDKLADAGQALPDSLQVALTYPFVDDVVGKDPQVARNLHMGDYVNLAINLNINLTSLPAIPQAPLNLPTNVPLTVPSQVANACKQVKQQVQQLVVGQLQALNVLGQFTQTQLATLVTAVLASIDCDHPGNLTTKVPALVNSILAQHLIASLPQLPATVLSSLPTVPLPTAALSSVLGGLTAPLTSGLGLGRVGTGLDGAVTTKKDGSLDVLNGPTGTVASLGYNSTLGSLLLQGVESK</sequence>
<comment type="caution">
    <text evidence="4">The sequence shown here is derived from an EMBL/GenBank/DDBJ whole genome shotgun (WGS) entry which is preliminary data.</text>
</comment>
<dbReference type="InterPro" id="IPR005693">
    <property type="entry name" value="Mce"/>
</dbReference>